<protein>
    <submittedName>
        <fullName evidence="2">Uncharacterized protein</fullName>
    </submittedName>
</protein>
<dbReference type="AlphaFoldDB" id="A0A7S4CY41"/>
<feature type="region of interest" description="Disordered" evidence="1">
    <location>
        <begin position="1"/>
        <end position="28"/>
    </location>
</feature>
<feature type="compositionally biased region" description="Basic residues" evidence="1">
    <location>
        <begin position="76"/>
        <end position="86"/>
    </location>
</feature>
<name>A0A7S4CY41_9EUGL</name>
<evidence type="ECO:0000256" key="1">
    <source>
        <dbReference type="SAM" id="MobiDB-lite"/>
    </source>
</evidence>
<accession>A0A7S4CY41</accession>
<organism evidence="2">
    <name type="scientific">Eutreptiella gymnastica</name>
    <dbReference type="NCBI Taxonomy" id="73025"/>
    <lineage>
        <taxon>Eukaryota</taxon>
        <taxon>Discoba</taxon>
        <taxon>Euglenozoa</taxon>
        <taxon>Euglenida</taxon>
        <taxon>Spirocuta</taxon>
        <taxon>Euglenophyceae</taxon>
        <taxon>Eutreptiales</taxon>
        <taxon>Eutreptiaceae</taxon>
        <taxon>Eutreptiella</taxon>
    </lineage>
</organism>
<feature type="compositionally biased region" description="Basic and acidic residues" evidence="1">
    <location>
        <begin position="54"/>
        <end position="75"/>
    </location>
</feature>
<dbReference type="EMBL" id="HBJA01059701">
    <property type="protein sequence ID" value="CAE0809995.1"/>
    <property type="molecule type" value="Transcribed_RNA"/>
</dbReference>
<evidence type="ECO:0000313" key="2">
    <source>
        <dbReference type="EMBL" id="CAE0809995.1"/>
    </source>
</evidence>
<sequence>MHFVRGRGVRQTDPLLGNQNGRSSVPRGNVCVVKGRGDSFTPIGWPALLTGGRRPLEKRVGGDGDKGWLDEEQRAAKRSRKAHRPGMHTSVSRSRLQHDISRKESCQHAPEVWVGLSNIYIIGGHLKSLKNLPA</sequence>
<reference evidence="2" key="1">
    <citation type="submission" date="2021-01" db="EMBL/GenBank/DDBJ databases">
        <authorList>
            <person name="Corre E."/>
            <person name="Pelletier E."/>
            <person name="Niang G."/>
            <person name="Scheremetjew M."/>
            <person name="Finn R."/>
            <person name="Kale V."/>
            <person name="Holt S."/>
            <person name="Cochrane G."/>
            <person name="Meng A."/>
            <person name="Brown T."/>
            <person name="Cohen L."/>
        </authorList>
    </citation>
    <scope>NUCLEOTIDE SEQUENCE</scope>
    <source>
        <strain evidence="2">CCMP1594</strain>
    </source>
</reference>
<feature type="region of interest" description="Disordered" evidence="1">
    <location>
        <begin position="54"/>
        <end position="102"/>
    </location>
</feature>
<proteinExistence type="predicted"/>
<gene>
    <name evidence="2" type="ORF">EGYM00163_LOCUS21129</name>
</gene>